<dbReference type="InterPro" id="IPR002109">
    <property type="entry name" value="Glutaredoxin"/>
</dbReference>
<name>A0A7N2N6C2_QUELO</name>
<dbReference type="RefSeq" id="XP_030945931.1">
    <property type="nucleotide sequence ID" value="XM_031090071.1"/>
</dbReference>
<dbReference type="GO" id="GO:0005737">
    <property type="term" value="C:cytoplasm"/>
    <property type="evidence" value="ECO:0007669"/>
    <property type="project" value="UniProtKB-SubCell"/>
</dbReference>
<organism evidence="6 7">
    <name type="scientific">Quercus lobata</name>
    <name type="common">Valley oak</name>
    <dbReference type="NCBI Taxonomy" id="97700"/>
    <lineage>
        <taxon>Eukaryota</taxon>
        <taxon>Viridiplantae</taxon>
        <taxon>Streptophyta</taxon>
        <taxon>Embryophyta</taxon>
        <taxon>Tracheophyta</taxon>
        <taxon>Spermatophyta</taxon>
        <taxon>Magnoliopsida</taxon>
        <taxon>eudicotyledons</taxon>
        <taxon>Gunneridae</taxon>
        <taxon>Pentapetalae</taxon>
        <taxon>rosids</taxon>
        <taxon>fabids</taxon>
        <taxon>Fagales</taxon>
        <taxon>Fagaceae</taxon>
        <taxon>Quercus</taxon>
    </lineage>
</organism>
<dbReference type="InterPro" id="IPR036249">
    <property type="entry name" value="Thioredoxin-like_sf"/>
</dbReference>
<accession>A0A7N2N6C2</accession>
<evidence type="ECO:0000256" key="1">
    <source>
        <dbReference type="ARBA" id="ARBA00004496"/>
    </source>
</evidence>
<dbReference type="PROSITE" id="PS51354">
    <property type="entry name" value="GLUTAREDOXIN_2"/>
    <property type="match status" value="1"/>
</dbReference>
<dbReference type="Gramene" id="QL12p024451:mrna">
    <property type="protein sequence ID" value="QL12p024451:mrna:CDS:1"/>
    <property type="gene ID" value="QL12p024451"/>
</dbReference>
<dbReference type="Pfam" id="PF00462">
    <property type="entry name" value="Glutaredoxin"/>
    <property type="match status" value="1"/>
</dbReference>
<dbReference type="EMBL" id="LRBV02000012">
    <property type="status" value="NOT_ANNOTATED_CDS"/>
    <property type="molecule type" value="Genomic_DNA"/>
</dbReference>
<proteinExistence type="inferred from homology"/>
<comment type="subcellular location">
    <subcellularLocation>
        <location evidence="1">Cytoplasm</location>
    </subcellularLocation>
</comment>
<evidence type="ECO:0000256" key="4">
    <source>
        <dbReference type="ARBA" id="ARBA00023284"/>
    </source>
</evidence>
<evidence type="ECO:0000313" key="7">
    <source>
        <dbReference type="Proteomes" id="UP000594261"/>
    </source>
</evidence>
<protein>
    <recommendedName>
        <fullName evidence="5">Glutaredoxin domain-containing protein</fullName>
    </recommendedName>
</protein>
<dbReference type="Proteomes" id="UP000594261">
    <property type="component" value="Chromosome 12"/>
</dbReference>
<keyword evidence="3" id="KW-0963">Cytoplasm</keyword>
<dbReference type="EnsemblPlants" id="QL12p024451:mrna">
    <property type="protein sequence ID" value="QL12p024451:mrna:CDS:1"/>
    <property type="gene ID" value="QL12p024451"/>
</dbReference>
<keyword evidence="4" id="KW-0676">Redox-active center</keyword>
<reference evidence="6 7" key="1">
    <citation type="journal article" date="2016" name="G3 (Bethesda)">
        <title>First Draft Assembly and Annotation of the Genome of a California Endemic Oak Quercus lobata Nee (Fagaceae).</title>
        <authorList>
            <person name="Sork V.L."/>
            <person name="Fitz-Gibbon S.T."/>
            <person name="Puiu D."/>
            <person name="Crepeau M."/>
            <person name="Gugger P.F."/>
            <person name="Sherman R."/>
            <person name="Stevens K."/>
            <person name="Langley C.H."/>
            <person name="Pellegrini M."/>
            <person name="Salzberg S.L."/>
        </authorList>
    </citation>
    <scope>NUCLEOTIDE SEQUENCE [LARGE SCALE GENOMIC DNA]</scope>
    <source>
        <strain evidence="6 7">cv. SW786</strain>
    </source>
</reference>
<dbReference type="SUPFAM" id="SSF52833">
    <property type="entry name" value="Thioredoxin-like"/>
    <property type="match status" value="1"/>
</dbReference>
<comment type="similarity">
    <text evidence="2">Belongs to the glutaredoxin family. CC-type subfamily.</text>
</comment>
<sequence>MAAVTSLVAENPVVIFSRNINCPMTHTVNSLITGFGANPVLYYLDRMPNRQQIESALAQLGRQQNQPAVFIGQQFIGGPTEVNSLLLRNELVPLLLRSNAIWVWRGA</sequence>
<dbReference type="KEGG" id="qlo:115970434"/>
<reference evidence="6" key="2">
    <citation type="submission" date="2021-01" db="UniProtKB">
        <authorList>
            <consortium name="EnsemblPlants"/>
        </authorList>
    </citation>
    <scope>IDENTIFICATION</scope>
</reference>
<evidence type="ECO:0000256" key="3">
    <source>
        <dbReference type="ARBA" id="ARBA00022490"/>
    </source>
</evidence>
<dbReference type="PANTHER" id="PTHR10168">
    <property type="entry name" value="GLUTAREDOXIN"/>
    <property type="match status" value="1"/>
</dbReference>
<feature type="domain" description="Glutaredoxin" evidence="5">
    <location>
        <begin position="13"/>
        <end position="76"/>
    </location>
</feature>
<gene>
    <name evidence="6" type="primary">LOC115970434</name>
</gene>
<evidence type="ECO:0000259" key="5">
    <source>
        <dbReference type="Pfam" id="PF00462"/>
    </source>
</evidence>
<dbReference type="InParanoid" id="A0A7N2N6C2"/>
<dbReference type="InterPro" id="IPR011905">
    <property type="entry name" value="GlrX-like_pln_2"/>
</dbReference>
<dbReference type="OrthoDB" id="1589176at2759"/>
<evidence type="ECO:0000313" key="6">
    <source>
        <dbReference type="EnsemblPlants" id="QL12p024451:mrna:CDS:1"/>
    </source>
</evidence>
<dbReference type="GeneID" id="115970434"/>
<dbReference type="Gene3D" id="3.40.30.10">
    <property type="entry name" value="Glutaredoxin"/>
    <property type="match status" value="1"/>
</dbReference>
<dbReference type="AlphaFoldDB" id="A0A7N2N6C2"/>
<keyword evidence="7" id="KW-1185">Reference proteome</keyword>
<evidence type="ECO:0000256" key="2">
    <source>
        <dbReference type="ARBA" id="ARBA00007568"/>
    </source>
</evidence>